<protein>
    <submittedName>
        <fullName evidence="1">Uncharacterized protein</fullName>
    </submittedName>
</protein>
<sequence>MGIGELLNVGFIFSAYEFIDNQQRNRLCVIMDDLEKVIGNQDTGIYKIELDEAYEHFVKLLTG</sequence>
<accession>A0ABR2WNZ1</accession>
<keyword evidence="2" id="KW-1185">Reference proteome</keyword>
<dbReference type="Proteomes" id="UP001479436">
    <property type="component" value="Unassembled WGS sequence"/>
</dbReference>
<organism evidence="1 2">
    <name type="scientific">Basidiobolus ranarum</name>
    <dbReference type="NCBI Taxonomy" id="34480"/>
    <lineage>
        <taxon>Eukaryota</taxon>
        <taxon>Fungi</taxon>
        <taxon>Fungi incertae sedis</taxon>
        <taxon>Zoopagomycota</taxon>
        <taxon>Entomophthoromycotina</taxon>
        <taxon>Basidiobolomycetes</taxon>
        <taxon>Basidiobolales</taxon>
        <taxon>Basidiobolaceae</taxon>
        <taxon>Basidiobolus</taxon>
    </lineage>
</organism>
<comment type="caution">
    <text evidence="1">The sequence shown here is derived from an EMBL/GenBank/DDBJ whole genome shotgun (WGS) entry which is preliminary data.</text>
</comment>
<name>A0ABR2WNZ1_9FUNG</name>
<proteinExistence type="predicted"/>
<dbReference type="EMBL" id="JASJQH010000703">
    <property type="protein sequence ID" value="KAK9763216.1"/>
    <property type="molecule type" value="Genomic_DNA"/>
</dbReference>
<gene>
    <name evidence="1" type="ORF">K7432_010329</name>
</gene>
<evidence type="ECO:0000313" key="2">
    <source>
        <dbReference type="Proteomes" id="UP001479436"/>
    </source>
</evidence>
<reference evidence="1 2" key="1">
    <citation type="submission" date="2023-04" db="EMBL/GenBank/DDBJ databases">
        <title>Genome of Basidiobolus ranarum AG-B5.</title>
        <authorList>
            <person name="Stajich J.E."/>
            <person name="Carter-House D."/>
            <person name="Gryganskyi A."/>
        </authorList>
    </citation>
    <scope>NUCLEOTIDE SEQUENCE [LARGE SCALE GENOMIC DNA]</scope>
    <source>
        <strain evidence="1 2">AG-B5</strain>
    </source>
</reference>
<evidence type="ECO:0000313" key="1">
    <source>
        <dbReference type="EMBL" id="KAK9763216.1"/>
    </source>
</evidence>